<comment type="similarity">
    <text evidence="2">Belongs to the peptidase M50B family.</text>
</comment>
<evidence type="ECO:0000256" key="7">
    <source>
        <dbReference type="SAM" id="Phobius"/>
    </source>
</evidence>
<keyword evidence="4" id="KW-0378">Hydrolase</keyword>
<evidence type="ECO:0000313" key="8">
    <source>
        <dbReference type="EMBL" id="MBC9250554.1"/>
    </source>
</evidence>
<protein>
    <recommendedName>
        <fullName evidence="10">Peptidase M50 domain-containing protein</fullName>
    </recommendedName>
</protein>
<keyword evidence="7" id="KW-1133">Transmembrane helix</keyword>
<dbReference type="RefSeq" id="WP_187805642.1">
    <property type="nucleotide sequence ID" value="NZ_LZEU01000001.1"/>
</dbReference>
<keyword evidence="3" id="KW-0645">Protease</keyword>
<reference evidence="8 9" key="1">
    <citation type="submission" date="2016-06" db="EMBL/GenBank/DDBJ databases">
        <authorList>
            <person name="Ramos C."/>
            <person name="Pintado A."/>
            <person name="Crespo-Gomez J.I."/>
        </authorList>
    </citation>
    <scope>NUCLEOTIDE SEQUENCE [LARGE SCALE GENOMIC DNA]</scope>
    <source>
        <strain evidence="8 9">AVO110</strain>
    </source>
</reference>
<gene>
    <name evidence="8" type="ORF">A9179_09740</name>
</gene>
<evidence type="ECO:0000256" key="5">
    <source>
        <dbReference type="ARBA" id="ARBA00022833"/>
    </source>
</evidence>
<proteinExistence type="inferred from homology"/>
<comment type="cofactor">
    <cofactor evidence="1">
        <name>Zn(2+)</name>
        <dbReference type="ChEBI" id="CHEBI:29105"/>
    </cofactor>
</comment>
<dbReference type="EMBL" id="LZEU01000001">
    <property type="protein sequence ID" value="MBC9250554.1"/>
    <property type="molecule type" value="Genomic_DNA"/>
</dbReference>
<dbReference type="PANTHER" id="PTHR39188:SF3">
    <property type="entry name" value="STAGE IV SPORULATION PROTEIN FB"/>
    <property type="match status" value="1"/>
</dbReference>
<evidence type="ECO:0000256" key="3">
    <source>
        <dbReference type="ARBA" id="ARBA00022670"/>
    </source>
</evidence>
<feature type="transmembrane region" description="Helical" evidence="7">
    <location>
        <begin position="39"/>
        <end position="60"/>
    </location>
</feature>
<evidence type="ECO:0000256" key="4">
    <source>
        <dbReference type="ARBA" id="ARBA00022801"/>
    </source>
</evidence>
<organism evidence="8 9">
    <name type="scientific">Aquipseudomonas alcaligenes</name>
    <name type="common">Pseudomonas alcaligenes</name>
    <dbReference type="NCBI Taxonomy" id="43263"/>
    <lineage>
        <taxon>Bacteria</taxon>
        <taxon>Pseudomonadati</taxon>
        <taxon>Pseudomonadota</taxon>
        <taxon>Gammaproteobacteria</taxon>
        <taxon>Pseudomonadales</taxon>
        <taxon>Pseudomonadaceae</taxon>
        <taxon>Aquipseudomonas</taxon>
    </lineage>
</organism>
<keyword evidence="7" id="KW-0472">Membrane</keyword>
<dbReference type="PANTHER" id="PTHR39188">
    <property type="entry name" value="MEMBRANE-ASSOCIATED ZINC METALLOPROTEASE M50B"/>
    <property type="match status" value="1"/>
</dbReference>
<evidence type="ECO:0000256" key="1">
    <source>
        <dbReference type="ARBA" id="ARBA00001947"/>
    </source>
</evidence>
<feature type="transmembrane region" description="Helical" evidence="7">
    <location>
        <begin position="124"/>
        <end position="145"/>
    </location>
</feature>
<accession>A0ABR7S0C9</accession>
<evidence type="ECO:0000256" key="2">
    <source>
        <dbReference type="ARBA" id="ARBA00007931"/>
    </source>
</evidence>
<name>A0ABR7S0C9_AQUAC</name>
<dbReference type="Proteomes" id="UP000744555">
    <property type="component" value="Unassembled WGS sequence"/>
</dbReference>
<feature type="transmembrane region" description="Helical" evidence="7">
    <location>
        <begin position="66"/>
        <end position="84"/>
    </location>
</feature>
<keyword evidence="5" id="KW-0862">Zinc</keyword>
<evidence type="ECO:0008006" key="10">
    <source>
        <dbReference type="Google" id="ProtNLM"/>
    </source>
</evidence>
<feature type="transmembrane region" description="Helical" evidence="7">
    <location>
        <begin position="12"/>
        <end position="32"/>
    </location>
</feature>
<comment type="caution">
    <text evidence="8">The sequence shown here is derived from an EMBL/GenBank/DDBJ whole genome shotgun (WGS) entry which is preliminary data.</text>
</comment>
<evidence type="ECO:0000256" key="6">
    <source>
        <dbReference type="ARBA" id="ARBA00023049"/>
    </source>
</evidence>
<feature type="transmembrane region" description="Helical" evidence="7">
    <location>
        <begin position="96"/>
        <end position="118"/>
    </location>
</feature>
<keyword evidence="6" id="KW-0482">Metalloprotease</keyword>
<sequence>MNGYLQVPGLRIYGAPVFLHSSLGLFVGLCLIWAQGHGLYGLLAILCYLAIILIHEWGHAFIAHRLGLRVFAVQLGFFHGLCHFQKPADFLDEVKVAWGGVLAQFGVAALVLLPVPLLGTDLGYYGPLVIVLGFFNLLIACGNLLPARRLDGGRAWKIIGLLWSRRKRP</sequence>
<keyword evidence="9" id="KW-1185">Reference proteome</keyword>
<evidence type="ECO:0000313" key="9">
    <source>
        <dbReference type="Proteomes" id="UP000744555"/>
    </source>
</evidence>
<keyword evidence="7" id="KW-0812">Transmembrane</keyword>